<accession>A0AAI8QG46</accession>
<keyword evidence="1" id="KW-1133">Transmembrane helix</keyword>
<feature type="transmembrane region" description="Helical" evidence="1">
    <location>
        <begin position="105"/>
        <end position="122"/>
    </location>
</feature>
<dbReference type="Proteomes" id="UP000006036">
    <property type="component" value="Chromosome 1"/>
</dbReference>
<evidence type="ECO:0000313" key="2">
    <source>
        <dbReference type="EMBL" id="BAM32276.1"/>
    </source>
</evidence>
<keyword evidence="1" id="KW-0812">Transmembrane</keyword>
<dbReference type="EMBL" id="AP012492">
    <property type="protein sequence ID" value="BAM32276.1"/>
    <property type="molecule type" value="Genomic_DNA"/>
</dbReference>
<dbReference type="RefSeq" id="WP_015453484.1">
    <property type="nucleotide sequence ID" value="NC_020555.1"/>
</dbReference>
<proteinExistence type="predicted"/>
<feature type="transmembrane region" description="Helical" evidence="1">
    <location>
        <begin position="273"/>
        <end position="293"/>
    </location>
</feature>
<sequence>MMKRILSLSFFILSLICIVSVGYSPQYCILLYPAFCMLFIALFIQTYEVLKVKKQATIKAYYKQDSWLSRHFGRFLFIKIISGIFACMGSVSLFFMLLFPSGSDIFIFCVLVPCSIYTFKVAKVICRANISLDFASILAKKYTALFCAVCACVGEFILEGFALQQIHITSFQGHYEMLLESFHIAQMPCQWWQELFGFIVLKKAIVDMLYFSNDSLRIILNVLFAFGYFSSFASFSLLVLSGYSTKLESKNNPESHQDSKIQPLYKSRAFKQFFAVIFFLIFVCLAFYVSSLLQPLAKSSKFAAEILAPEILATQFLAQNQQYIEVSIQGVQSFVNTKDIADLQHKIKSTLKDFETNLNHSTQASLEEYLAKKEIIIDEYSKWYFSVYGEYTRLFYAAIGRGEDIAQEQFVFLLKAYTPNDLQERLNRVYDAEFDKLKKRLEQDFSFFTINKKPNNAFISHSLSFDDFTQNLNVLNPRATDGVAALLGASVVGAMIIKTSSKAMAKTGAKLVGKSVAKKGLSGAAGAGGSLVCGPFAPLCAIGFFVAADVGINSVDEALNQEAFKNQMREGFTQWEIQLKNSLVSYNSQLSKQIYENLRLDSQSHQQKEQ</sequence>
<name>A0AAI8QG46_9HELI</name>
<gene>
    <name evidence="2" type="ORF">HCBAA847_1038</name>
</gene>
<evidence type="ECO:0008006" key="4">
    <source>
        <dbReference type="Google" id="ProtNLM"/>
    </source>
</evidence>
<feature type="transmembrane region" description="Helical" evidence="1">
    <location>
        <begin position="30"/>
        <end position="50"/>
    </location>
</feature>
<organism evidence="2 3">
    <name type="scientific">Helicobacter cinaedi CCUG 18818 = ATCC BAA-847</name>
    <dbReference type="NCBI Taxonomy" id="537971"/>
    <lineage>
        <taxon>Bacteria</taxon>
        <taxon>Pseudomonadati</taxon>
        <taxon>Campylobacterota</taxon>
        <taxon>Epsilonproteobacteria</taxon>
        <taxon>Campylobacterales</taxon>
        <taxon>Helicobacteraceae</taxon>
        <taxon>Helicobacter</taxon>
    </lineage>
</organism>
<feature type="transmembrane region" description="Helical" evidence="1">
    <location>
        <begin position="76"/>
        <end position="99"/>
    </location>
</feature>
<protein>
    <recommendedName>
        <fullName evidence="4">Transmembrane protein</fullName>
    </recommendedName>
</protein>
<keyword evidence="1" id="KW-0472">Membrane</keyword>
<evidence type="ECO:0000256" key="1">
    <source>
        <dbReference type="SAM" id="Phobius"/>
    </source>
</evidence>
<evidence type="ECO:0000313" key="3">
    <source>
        <dbReference type="Proteomes" id="UP000006036"/>
    </source>
</evidence>
<reference evidence="2 3" key="1">
    <citation type="journal article" date="2012" name="J. Bacteriol.">
        <title>Complete Genome Sequence of Helicobacter cinaedi Type Strain ATCC BAA-847.</title>
        <authorList>
            <person name="Miyoshi-Akiyama T."/>
            <person name="Takeshita N."/>
            <person name="Ohmagari N."/>
            <person name="Kirikae T."/>
        </authorList>
    </citation>
    <scope>NUCLEOTIDE SEQUENCE [LARGE SCALE GENOMIC DNA]</scope>
    <source>
        <strain evidence="2 3">ATCC BAA-847</strain>
    </source>
</reference>
<dbReference type="KEGG" id="hcb:HCBAA847_1038"/>
<feature type="transmembrane region" description="Helical" evidence="1">
    <location>
        <begin position="218"/>
        <end position="240"/>
    </location>
</feature>
<feature type="transmembrane region" description="Helical" evidence="1">
    <location>
        <begin position="142"/>
        <end position="163"/>
    </location>
</feature>
<dbReference type="AlphaFoldDB" id="A0AAI8QG46"/>